<dbReference type="Gene3D" id="1.10.287.1060">
    <property type="entry name" value="ESAT-6-like"/>
    <property type="match status" value="1"/>
</dbReference>
<evidence type="ECO:0000313" key="2">
    <source>
        <dbReference type="Proteomes" id="UP000199428"/>
    </source>
</evidence>
<organism evidence="1 2">
    <name type="scientific">Pseudobutyrivibrio xylanivorans</name>
    <dbReference type="NCBI Taxonomy" id="185007"/>
    <lineage>
        <taxon>Bacteria</taxon>
        <taxon>Bacillati</taxon>
        <taxon>Bacillota</taxon>
        <taxon>Clostridia</taxon>
        <taxon>Lachnospirales</taxon>
        <taxon>Lachnospiraceae</taxon>
        <taxon>Pseudobutyrivibrio</taxon>
    </lineage>
</organism>
<accession>A0A1G5S2Y0</accession>
<sequence length="98" mass="10520">MGAIKGTVAEIAKSGQQLVTFSEDLSQELASIKSTVDEISEMTFGSASDKLLEVYYSLNEDLQKYVVELDTLGTNVQTSASNLETIDSEASANLSYEG</sequence>
<reference evidence="1 2" key="1">
    <citation type="submission" date="2016-10" db="EMBL/GenBank/DDBJ databases">
        <authorList>
            <person name="de Groot N.N."/>
        </authorList>
    </citation>
    <scope>NUCLEOTIDE SEQUENCE [LARGE SCALE GENOMIC DNA]</scope>
    <source>
        <strain evidence="1 2">DSM 10317</strain>
    </source>
</reference>
<dbReference type="SUPFAM" id="SSF140453">
    <property type="entry name" value="EsxAB dimer-like"/>
    <property type="match status" value="1"/>
</dbReference>
<dbReference type="RefSeq" id="WP_028246243.1">
    <property type="nucleotide sequence ID" value="NZ_FMWK01000016.1"/>
</dbReference>
<dbReference type="Proteomes" id="UP000199428">
    <property type="component" value="Unassembled WGS sequence"/>
</dbReference>
<name>A0A1G5S2Y0_PSEXY</name>
<gene>
    <name evidence="1" type="ORF">SAMN02910350_02444</name>
</gene>
<proteinExistence type="predicted"/>
<protein>
    <submittedName>
        <fullName evidence="1">Proteins of 100 residues with WXG</fullName>
    </submittedName>
</protein>
<dbReference type="EMBL" id="FMWK01000016">
    <property type="protein sequence ID" value="SCZ80724.1"/>
    <property type="molecule type" value="Genomic_DNA"/>
</dbReference>
<dbReference type="Pfam" id="PF06013">
    <property type="entry name" value="WXG100"/>
    <property type="match status" value="1"/>
</dbReference>
<evidence type="ECO:0000313" key="1">
    <source>
        <dbReference type="EMBL" id="SCZ80724.1"/>
    </source>
</evidence>
<dbReference type="InterPro" id="IPR036689">
    <property type="entry name" value="ESAT-6-like_sf"/>
</dbReference>
<dbReference type="InterPro" id="IPR010310">
    <property type="entry name" value="T7SS_ESAT-6-like"/>
</dbReference>
<dbReference type="AlphaFoldDB" id="A0A1G5S2Y0"/>